<dbReference type="Proteomes" id="UP000886520">
    <property type="component" value="Chromosome 20"/>
</dbReference>
<dbReference type="EMBL" id="JABFUD020000020">
    <property type="protein sequence ID" value="KAI5064164.1"/>
    <property type="molecule type" value="Genomic_DNA"/>
</dbReference>
<reference evidence="1" key="1">
    <citation type="submission" date="2021-01" db="EMBL/GenBank/DDBJ databases">
        <title>Adiantum capillus-veneris genome.</title>
        <authorList>
            <person name="Fang Y."/>
            <person name="Liao Q."/>
        </authorList>
    </citation>
    <scope>NUCLEOTIDE SEQUENCE</scope>
    <source>
        <strain evidence="1">H3</strain>
        <tissue evidence="1">Leaf</tissue>
    </source>
</reference>
<name>A0A9D4Z7C3_ADICA</name>
<organism evidence="1 2">
    <name type="scientific">Adiantum capillus-veneris</name>
    <name type="common">Maidenhair fern</name>
    <dbReference type="NCBI Taxonomy" id="13818"/>
    <lineage>
        <taxon>Eukaryota</taxon>
        <taxon>Viridiplantae</taxon>
        <taxon>Streptophyta</taxon>
        <taxon>Embryophyta</taxon>
        <taxon>Tracheophyta</taxon>
        <taxon>Polypodiopsida</taxon>
        <taxon>Polypodiidae</taxon>
        <taxon>Polypodiales</taxon>
        <taxon>Pteridineae</taxon>
        <taxon>Pteridaceae</taxon>
        <taxon>Vittarioideae</taxon>
        <taxon>Adiantum</taxon>
    </lineage>
</organism>
<protein>
    <submittedName>
        <fullName evidence="1">Uncharacterized protein</fullName>
    </submittedName>
</protein>
<dbReference type="AlphaFoldDB" id="A0A9D4Z7C3"/>
<sequence>MIRIWPTRPNGYDDYSFYDIPFGRFRPFNCTDPSRRTAHKFVSVRLKRPFGVRLAISTRPKWTAMLSFVMGFHSVVLFGRLPFGVRQTPPVAAPVLLSNRAFGIASSQCSKGQSPQAL</sequence>
<evidence type="ECO:0000313" key="2">
    <source>
        <dbReference type="Proteomes" id="UP000886520"/>
    </source>
</evidence>
<evidence type="ECO:0000313" key="1">
    <source>
        <dbReference type="EMBL" id="KAI5064164.1"/>
    </source>
</evidence>
<keyword evidence="2" id="KW-1185">Reference proteome</keyword>
<gene>
    <name evidence="1" type="ORF">GOP47_0020834</name>
</gene>
<comment type="caution">
    <text evidence="1">The sequence shown here is derived from an EMBL/GenBank/DDBJ whole genome shotgun (WGS) entry which is preliminary data.</text>
</comment>
<accession>A0A9D4Z7C3</accession>
<proteinExistence type="predicted"/>